<feature type="compositionally biased region" description="Basic and acidic residues" evidence="1">
    <location>
        <begin position="345"/>
        <end position="356"/>
    </location>
</feature>
<evidence type="ECO:0000256" key="1">
    <source>
        <dbReference type="SAM" id="MobiDB-lite"/>
    </source>
</evidence>
<dbReference type="OrthoDB" id="407410at2759"/>
<feature type="compositionally biased region" description="Basic and acidic residues" evidence="1">
    <location>
        <begin position="406"/>
        <end position="424"/>
    </location>
</feature>
<feature type="region of interest" description="Disordered" evidence="1">
    <location>
        <begin position="406"/>
        <end position="435"/>
    </location>
</feature>
<feature type="compositionally biased region" description="Basic residues" evidence="1">
    <location>
        <begin position="33"/>
        <end position="43"/>
    </location>
</feature>
<feature type="region of interest" description="Disordered" evidence="1">
    <location>
        <begin position="1"/>
        <end position="45"/>
    </location>
</feature>
<name>A0A0J7L0P3_LASNI</name>
<evidence type="ECO:0000313" key="2">
    <source>
        <dbReference type="EMBL" id="KMQ96367.1"/>
    </source>
</evidence>
<organism evidence="2 3">
    <name type="scientific">Lasius niger</name>
    <name type="common">Black garden ant</name>
    <dbReference type="NCBI Taxonomy" id="67767"/>
    <lineage>
        <taxon>Eukaryota</taxon>
        <taxon>Metazoa</taxon>
        <taxon>Ecdysozoa</taxon>
        <taxon>Arthropoda</taxon>
        <taxon>Hexapoda</taxon>
        <taxon>Insecta</taxon>
        <taxon>Pterygota</taxon>
        <taxon>Neoptera</taxon>
        <taxon>Endopterygota</taxon>
        <taxon>Hymenoptera</taxon>
        <taxon>Apocrita</taxon>
        <taxon>Aculeata</taxon>
        <taxon>Formicoidea</taxon>
        <taxon>Formicidae</taxon>
        <taxon>Formicinae</taxon>
        <taxon>Lasius</taxon>
        <taxon>Lasius</taxon>
    </lineage>
</organism>
<feature type="region of interest" description="Disordered" evidence="1">
    <location>
        <begin position="604"/>
        <end position="623"/>
    </location>
</feature>
<feature type="compositionally biased region" description="Basic and acidic residues" evidence="1">
    <location>
        <begin position="447"/>
        <end position="458"/>
    </location>
</feature>
<comment type="caution">
    <text evidence="2">The sequence shown here is derived from an EMBL/GenBank/DDBJ whole genome shotgun (WGS) entry which is preliminary data.</text>
</comment>
<reference evidence="2 3" key="1">
    <citation type="submission" date="2015-04" db="EMBL/GenBank/DDBJ databases">
        <title>Lasius niger genome sequencing.</title>
        <authorList>
            <person name="Konorov E.A."/>
            <person name="Nikitin M.A."/>
            <person name="Kirill M.V."/>
            <person name="Chang P."/>
        </authorList>
    </citation>
    <scope>NUCLEOTIDE SEQUENCE [LARGE SCALE GENOMIC DNA]</scope>
    <source>
        <tissue evidence="2">Whole</tissue>
    </source>
</reference>
<dbReference type="PaxDb" id="67767-A0A0J7L0P3"/>
<feature type="compositionally biased region" description="Low complexity" evidence="1">
    <location>
        <begin position="425"/>
        <end position="435"/>
    </location>
</feature>
<proteinExistence type="predicted"/>
<feature type="compositionally biased region" description="Acidic residues" evidence="1">
    <location>
        <begin position="357"/>
        <end position="368"/>
    </location>
</feature>
<dbReference type="Proteomes" id="UP000036403">
    <property type="component" value="Unassembled WGS sequence"/>
</dbReference>
<protein>
    <submittedName>
        <fullName evidence="2">Uncharacterized protein</fullName>
    </submittedName>
</protein>
<sequence>MSFVLDITIRQRSSSRGVGKKPSPDLEIAHGKGKEKKGRKSKTKERWPFVEGLTVDELARYRRRRVQDRPKDNIQSHPESAVQDPASEYRRAFGTNIEELSKENVWPIEGGKPEDYSEEALEDAQSSYRMDFREREAIEDPSAKEENAFAQLVHGNGTMETRVEAPQFEISFRRPSLIRRGTSLKCGGDFYPKYDTESYSAYVPYVGQHRAKLARRPTSLKMEGDLNTMTEQCEKFIEWLNVSRPELMRIPTNLKMEGEFETSTENQDKYVPFVGARRPELLRRGTNLKLEGDTYFVPEYTDVFRDYNIKDRLQSQKPQTHLKAGGDFFQSTESTENFVYPRVKQTQEIDDKQIKDDSDEDKWIEEDQEEKRKKDEEMRMLVSKLEDLNGRPLEIPEYRDAYKDFPRERPKFAKPDDEIGRADGSKVSSPSRSRFSMKIDQDPEYHSKYLDYPRDRPVYRKPPPILRPTNVSSGRGSAYFGRPVHRQECRTFEYEPTSEVRSQYVPYGYIPRVETLKMPANLRLEGTFDLQPEYRNAYCAKYDRQSCAEPKTIYGRGDGSPSATKRREHYWFKNDNTGQCDKTIAAQEQNAFSLLDTRMHEEHVIGKPPPASRRSSRLSQASPIAPRPMQLELADRPIATRISRSPSPTYRLHVCDVDNEPRGFGQRRQSSGRIVRSPSVDRTIQDNDIVRPYSPSFGRDRQNRRVNDQPFVVLDNASKNVSGRSEARRKNRIDRNVDVTVPISRGRPRTPTRWMPPCPFKYRNNMRNTFHNSNNNINKYHRCNNKSLFSKCRCNSRFLFSKSRYNNRSLFSKCRCNKCPCNKYQLNSNLNKGMDMDMYMVMNNLKYLMLPI</sequence>
<keyword evidence="3" id="KW-1185">Reference proteome</keyword>
<feature type="compositionally biased region" description="Basic and acidic residues" evidence="1">
    <location>
        <begin position="22"/>
        <end position="32"/>
    </location>
</feature>
<feature type="region of interest" description="Disordered" evidence="1">
    <location>
        <begin position="447"/>
        <end position="479"/>
    </location>
</feature>
<evidence type="ECO:0000313" key="3">
    <source>
        <dbReference type="Proteomes" id="UP000036403"/>
    </source>
</evidence>
<accession>A0A0J7L0P3</accession>
<gene>
    <name evidence="2" type="ORF">RF55_3348</name>
</gene>
<feature type="region of interest" description="Disordered" evidence="1">
    <location>
        <begin position="343"/>
        <end position="376"/>
    </location>
</feature>
<feature type="region of interest" description="Disordered" evidence="1">
    <location>
        <begin position="60"/>
        <end position="89"/>
    </location>
</feature>
<dbReference type="AlphaFoldDB" id="A0A0J7L0P3"/>
<dbReference type="EMBL" id="LBMM01001412">
    <property type="protein sequence ID" value="KMQ96367.1"/>
    <property type="molecule type" value="Genomic_DNA"/>
</dbReference>
<dbReference type="STRING" id="67767.A0A0J7L0P3"/>